<proteinExistence type="predicted"/>
<evidence type="ECO:0000256" key="1">
    <source>
        <dbReference type="SAM" id="MobiDB-lite"/>
    </source>
</evidence>
<name>A0A9P7E4V7_9AGAM</name>
<organism evidence="2 3">
    <name type="scientific">Suillus subaureus</name>
    <dbReference type="NCBI Taxonomy" id="48587"/>
    <lineage>
        <taxon>Eukaryota</taxon>
        <taxon>Fungi</taxon>
        <taxon>Dikarya</taxon>
        <taxon>Basidiomycota</taxon>
        <taxon>Agaricomycotina</taxon>
        <taxon>Agaricomycetes</taxon>
        <taxon>Agaricomycetidae</taxon>
        <taxon>Boletales</taxon>
        <taxon>Suillineae</taxon>
        <taxon>Suillaceae</taxon>
        <taxon>Suillus</taxon>
    </lineage>
</organism>
<dbReference type="Proteomes" id="UP000807769">
    <property type="component" value="Unassembled WGS sequence"/>
</dbReference>
<feature type="compositionally biased region" description="Polar residues" evidence="1">
    <location>
        <begin position="178"/>
        <end position="188"/>
    </location>
</feature>
<feature type="compositionally biased region" description="Basic and acidic residues" evidence="1">
    <location>
        <begin position="112"/>
        <end position="131"/>
    </location>
</feature>
<protein>
    <submittedName>
        <fullName evidence="2">Uncharacterized protein</fullName>
    </submittedName>
</protein>
<feature type="region of interest" description="Disordered" evidence="1">
    <location>
        <begin position="112"/>
        <end position="200"/>
    </location>
</feature>
<reference evidence="2" key="1">
    <citation type="journal article" date="2020" name="New Phytol.">
        <title>Comparative genomics reveals dynamic genome evolution in host specialist ectomycorrhizal fungi.</title>
        <authorList>
            <person name="Lofgren L.A."/>
            <person name="Nguyen N.H."/>
            <person name="Vilgalys R."/>
            <person name="Ruytinx J."/>
            <person name="Liao H.L."/>
            <person name="Branco S."/>
            <person name="Kuo A."/>
            <person name="LaButti K."/>
            <person name="Lipzen A."/>
            <person name="Andreopoulos W."/>
            <person name="Pangilinan J."/>
            <person name="Riley R."/>
            <person name="Hundley H."/>
            <person name="Na H."/>
            <person name="Barry K."/>
            <person name="Grigoriev I.V."/>
            <person name="Stajich J.E."/>
            <person name="Kennedy P.G."/>
        </authorList>
    </citation>
    <scope>NUCLEOTIDE SEQUENCE</scope>
    <source>
        <strain evidence="2">MN1</strain>
    </source>
</reference>
<dbReference type="OrthoDB" id="3211671at2759"/>
<sequence>MGNGCFMLPDHYHPNISLILTLNQIQLYLQHDADLHGGADPNTIPSLVGYDEFAITLNMNAGNGIQVTFINPEGGEGVHITGCPPALAETELMDEALWNNLEHIKKQRQWRERGVSERWAKCQRREDDEAMKPFTPSMTTHTGPSSTSNPASIPNTTPPASSITPPKQPSPLDGNDTKMGNTETTNEVCASKGKDHMPKK</sequence>
<evidence type="ECO:0000313" key="3">
    <source>
        <dbReference type="Proteomes" id="UP000807769"/>
    </source>
</evidence>
<feature type="compositionally biased region" description="Polar residues" evidence="1">
    <location>
        <begin position="136"/>
        <end position="165"/>
    </location>
</feature>
<comment type="caution">
    <text evidence="2">The sequence shown here is derived from an EMBL/GenBank/DDBJ whole genome shotgun (WGS) entry which is preliminary data.</text>
</comment>
<dbReference type="AlphaFoldDB" id="A0A9P7E4V7"/>
<dbReference type="GeneID" id="64634724"/>
<dbReference type="RefSeq" id="XP_041189617.1">
    <property type="nucleotide sequence ID" value="XM_041340708.1"/>
</dbReference>
<accession>A0A9P7E4V7</accession>
<evidence type="ECO:0000313" key="2">
    <source>
        <dbReference type="EMBL" id="KAG1810837.1"/>
    </source>
</evidence>
<keyword evidence="3" id="KW-1185">Reference proteome</keyword>
<dbReference type="EMBL" id="JABBWG010000031">
    <property type="protein sequence ID" value="KAG1810837.1"/>
    <property type="molecule type" value="Genomic_DNA"/>
</dbReference>
<gene>
    <name evidence="2" type="ORF">BJ212DRAFT_1483964</name>
</gene>